<evidence type="ECO:0000313" key="3">
    <source>
        <dbReference type="EMBL" id="KAK5580513.1"/>
    </source>
</evidence>
<evidence type="ECO:0000313" key="4">
    <source>
        <dbReference type="Proteomes" id="UP001344447"/>
    </source>
</evidence>
<protein>
    <recommendedName>
        <fullName evidence="5">Transmembrane protein</fullName>
    </recommendedName>
</protein>
<feature type="region of interest" description="Disordered" evidence="1">
    <location>
        <begin position="118"/>
        <end position="174"/>
    </location>
</feature>
<keyword evidence="2" id="KW-0812">Transmembrane</keyword>
<dbReference type="InterPro" id="IPR010718">
    <property type="entry name" value="DUF1294"/>
</dbReference>
<evidence type="ECO:0000256" key="1">
    <source>
        <dbReference type="SAM" id="MobiDB-lite"/>
    </source>
</evidence>
<feature type="transmembrane region" description="Helical" evidence="2">
    <location>
        <begin position="7"/>
        <end position="26"/>
    </location>
</feature>
<feature type="transmembrane region" description="Helical" evidence="2">
    <location>
        <begin position="75"/>
        <end position="94"/>
    </location>
</feature>
<proteinExistence type="predicted"/>
<gene>
    <name evidence="3" type="ORF">RB653_000533</name>
</gene>
<reference evidence="3 4" key="1">
    <citation type="submission" date="2023-11" db="EMBL/GenBank/DDBJ databases">
        <title>Dfirmibasis_genome.</title>
        <authorList>
            <person name="Edelbroek B."/>
            <person name="Kjellin J."/>
            <person name="Jerlstrom-Hultqvist J."/>
            <person name="Soderbom F."/>
        </authorList>
    </citation>
    <scope>NUCLEOTIDE SEQUENCE [LARGE SCALE GENOMIC DNA]</scope>
    <source>
        <strain evidence="3 4">TNS-C-14</strain>
    </source>
</reference>
<feature type="compositionally biased region" description="Basic residues" evidence="1">
    <location>
        <begin position="161"/>
        <end position="174"/>
    </location>
</feature>
<sequence>MVINKPLVLIGGYVASINVGAAGLFFYDKKQAVQHKWRVPEKTLHLTGLLGGWIGGMWAMQAFKHKRSKQSFKNVYFTAVAANVGIVGASVLVFKKFPQYIPNQLRILFNLPRNQIQQPTKPQFNQQQQQQQQQQQHHHHQQKQQPQKFESIIEEEQQQINKKKRGGRKNKNNF</sequence>
<feature type="transmembrane region" description="Helical" evidence="2">
    <location>
        <begin position="46"/>
        <end position="63"/>
    </location>
</feature>
<feature type="compositionally biased region" description="Low complexity" evidence="1">
    <location>
        <begin position="118"/>
        <end position="135"/>
    </location>
</feature>
<evidence type="ECO:0000256" key="2">
    <source>
        <dbReference type="SAM" id="Phobius"/>
    </source>
</evidence>
<comment type="caution">
    <text evidence="3">The sequence shown here is derived from an EMBL/GenBank/DDBJ whole genome shotgun (WGS) entry which is preliminary data.</text>
</comment>
<dbReference type="Pfam" id="PF06961">
    <property type="entry name" value="DUF1294"/>
    <property type="match status" value="1"/>
</dbReference>
<keyword evidence="2" id="KW-0472">Membrane</keyword>
<dbReference type="Proteomes" id="UP001344447">
    <property type="component" value="Unassembled WGS sequence"/>
</dbReference>
<dbReference type="EMBL" id="JAVFKY010000002">
    <property type="protein sequence ID" value="KAK5580513.1"/>
    <property type="molecule type" value="Genomic_DNA"/>
</dbReference>
<evidence type="ECO:0008006" key="5">
    <source>
        <dbReference type="Google" id="ProtNLM"/>
    </source>
</evidence>
<dbReference type="AlphaFoldDB" id="A0AAN7U629"/>
<organism evidence="3 4">
    <name type="scientific">Dictyostelium firmibasis</name>
    <dbReference type="NCBI Taxonomy" id="79012"/>
    <lineage>
        <taxon>Eukaryota</taxon>
        <taxon>Amoebozoa</taxon>
        <taxon>Evosea</taxon>
        <taxon>Eumycetozoa</taxon>
        <taxon>Dictyostelia</taxon>
        <taxon>Dictyosteliales</taxon>
        <taxon>Dictyosteliaceae</taxon>
        <taxon>Dictyostelium</taxon>
    </lineage>
</organism>
<accession>A0AAN7U629</accession>
<keyword evidence="4" id="KW-1185">Reference proteome</keyword>
<name>A0AAN7U629_9MYCE</name>
<keyword evidence="2" id="KW-1133">Transmembrane helix</keyword>